<evidence type="ECO:0000313" key="3">
    <source>
        <dbReference type="Proteomes" id="UP000004892"/>
    </source>
</evidence>
<protein>
    <recommendedName>
        <fullName evidence="1">Outer membrane protein beta-barrel domain-containing protein</fullName>
    </recommendedName>
</protein>
<organism evidence="2 3">
    <name type="scientific">Odoribacter laneus YIT 12061</name>
    <dbReference type="NCBI Taxonomy" id="742817"/>
    <lineage>
        <taxon>Bacteria</taxon>
        <taxon>Pseudomonadati</taxon>
        <taxon>Bacteroidota</taxon>
        <taxon>Bacteroidia</taxon>
        <taxon>Bacteroidales</taxon>
        <taxon>Odoribacteraceae</taxon>
        <taxon>Odoribacter</taxon>
    </lineage>
</organism>
<dbReference type="InterPro" id="IPR025665">
    <property type="entry name" value="Beta-barrel_OMP_2"/>
</dbReference>
<evidence type="ECO:0000313" key="2">
    <source>
        <dbReference type="EMBL" id="EHP46555.1"/>
    </source>
</evidence>
<gene>
    <name evidence="2" type="ORF">HMPREF9449_02172</name>
</gene>
<dbReference type="Pfam" id="PF13568">
    <property type="entry name" value="OMP_b-brl_2"/>
    <property type="match status" value="1"/>
</dbReference>
<reference evidence="2 3" key="1">
    <citation type="submission" date="2012-01" db="EMBL/GenBank/DDBJ databases">
        <title>The Genome Sequence of Odoribacter laneus YIT 12061.</title>
        <authorList>
            <consortium name="The Broad Institute Genome Sequencing Platform"/>
            <person name="Earl A."/>
            <person name="Ward D."/>
            <person name="Feldgarden M."/>
            <person name="Gevers D."/>
            <person name="Morotomi M."/>
            <person name="Young S.K."/>
            <person name="Zeng Q."/>
            <person name="Gargeya S."/>
            <person name="Fitzgerald M."/>
            <person name="Haas B."/>
            <person name="Abouelleil A."/>
            <person name="Alvarado L."/>
            <person name="Arachchi H.M."/>
            <person name="Berlin A."/>
            <person name="Chapman S.B."/>
            <person name="Gearin G."/>
            <person name="Goldberg J."/>
            <person name="Griggs A."/>
            <person name="Gujja S."/>
            <person name="Hansen M."/>
            <person name="Heiman D."/>
            <person name="Howarth C."/>
            <person name="Larimer J."/>
            <person name="Lui A."/>
            <person name="MacDonald P.J.P."/>
            <person name="McCowen C."/>
            <person name="Montmayeur A."/>
            <person name="Murphy C."/>
            <person name="Neiman D."/>
            <person name="Pearson M."/>
            <person name="Priest M."/>
            <person name="Roberts A."/>
            <person name="Saif S."/>
            <person name="Shea T."/>
            <person name="Sisk P."/>
            <person name="Stolte C."/>
            <person name="Sykes S."/>
            <person name="Wortman J."/>
            <person name="Nusbaum C."/>
            <person name="Birren B."/>
        </authorList>
    </citation>
    <scope>NUCLEOTIDE SEQUENCE [LARGE SCALE GENOMIC DNA]</scope>
    <source>
        <strain evidence="2 3">YIT 12061</strain>
    </source>
</reference>
<name>H1DIE3_9BACT</name>
<comment type="caution">
    <text evidence="2">The sequence shown here is derived from an EMBL/GenBank/DDBJ whole genome shotgun (WGS) entry which is preliminary data.</text>
</comment>
<dbReference type="PATRIC" id="fig|742817.3.peg.2321"/>
<evidence type="ECO:0000259" key="1">
    <source>
        <dbReference type="Pfam" id="PF13568"/>
    </source>
</evidence>
<accession>H1DIE3</accession>
<dbReference type="EMBL" id="ADMC01000025">
    <property type="protein sequence ID" value="EHP46555.1"/>
    <property type="molecule type" value="Genomic_DNA"/>
</dbReference>
<sequence length="244" mass="27573">MRKDIFILVALLLSGNVYSQKTSCSKDYSVNFAIQAGISTGFMSSGTIDGMKYDGIYGLKMDFPFQKKWSIGAEINYTQLRTENKHDIQTLIIPSLAEHPYKLIFKDQALIKINLHALSVPFYVKYKFNAQRTAVFLGGYFSVNIKRKISLPTTIIGGTTSWEPEGETQNPSLTFLPDMPEADKWDAGLTLGIEQQIVKQLFIMLRVSGSCKDILKQADFYPKKLFPFQANLTLSYNLLKLGKR</sequence>
<dbReference type="HOGENOM" id="CLU_1282146_0_0_10"/>
<keyword evidence="3" id="KW-1185">Reference proteome</keyword>
<proteinExistence type="predicted"/>
<dbReference type="Proteomes" id="UP000004892">
    <property type="component" value="Unassembled WGS sequence"/>
</dbReference>
<dbReference type="AlphaFoldDB" id="H1DIE3"/>
<feature type="domain" description="Outer membrane protein beta-barrel" evidence="1">
    <location>
        <begin position="30"/>
        <end position="208"/>
    </location>
</feature>